<keyword evidence="6" id="KW-0631">Potassium channel</keyword>
<keyword evidence="15" id="KW-1185">Reference proteome</keyword>
<comment type="subcellular location">
    <subcellularLocation>
        <location evidence="1">Membrane</location>
        <topology evidence="1">Multi-pass membrane protein</topology>
    </subcellularLocation>
</comment>
<evidence type="ECO:0000256" key="11">
    <source>
        <dbReference type="ARBA" id="ARBA00023303"/>
    </source>
</evidence>
<dbReference type="PANTHER" id="PTHR31462">
    <property type="entry name" value="ENDOSOMAL/LYSOSOMAL POTASSIUM CHANNEL TMEM175"/>
    <property type="match status" value="1"/>
</dbReference>
<evidence type="ECO:0000256" key="8">
    <source>
        <dbReference type="ARBA" id="ARBA00022989"/>
    </source>
</evidence>
<sequence length="211" mass="23205">MSETTSDRPILSAERLVMFTDAVAAIAITLLILPLMESVSEVSGEENFGEFVRDHVGQFGAFALSFAVIFRLWWAHHQLFRHITRLHTWIVRWSLIWTFAIVLLPIPTALITAYRPSAGTVALYGGALCLASGSLLMLGWYGHRHPELSDDGVPVSRDQVLGSAAAFGIELVATVIGAAFADTINFWAFLLMFLSGPLQATVRSRWTRTGS</sequence>
<accession>A0ABW6W7R2</accession>
<dbReference type="EMBL" id="JBIAZU010000001">
    <property type="protein sequence ID" value="MFF5288764.1"/>
    <property type="molecule type" value="Genomic_DNA"/>
</dbReference>
<evidence type="ECO:0000256" key="6">
    <source>
        <dbReference type="ARBA" id="ARBA00022826"/>
    </source>
</evidence>
<name>A0ABW6W7R2_9ACTN</name>
<dbReference type="InterPro" id="IPR010617">
    <property type="entry name" value="TMEM175-like"/>
</dbReference>
<feature type="transmembrane region" description="Helical" evidence="13">
    <location>
        <begin position="121"/>
        <end position="140"/>
    </location>
</feature>
<feature type="transmembrane region" description="Helical" evidence="13">
    <location>
        <begin position="16"/>
        <end position="36"/>
    </location>
</feature>
<evidence type="ECO:0000256" key="2">
    <source>
        <dbReference type="ARBA" id="ARBA00006920"/>
    </source>
</evidence>
<keyword evidence="8 13" id="KW-1133">Transmembrane helix</keyword>
<feature type="transmembrane region" description="Helical" evidence="13">
    <location>
        <begin position="95"/>
        <end position="115"/>
    </location>
</feature>
<evidence type="ECO:0000256" key="4">
    <source>
        <dbReference type="ARBA" id="ARBA00022538"/>
    </source>
</evidence>
<gene>
    <name evidence="14" type="ORF">ACFY35_04960</name>
</gene>
<proteinExistence type="inferred from homology"/>
<evidence type="ECO:0000256" key="10">
    <source>
        <dbReference type="ARBA" id="ARBA00023136"/>
    </source>
</evidence>
<comment type="caution">
    <text evidence="14">The sequence shown here is derived from an EMBL/GenBank/DDBJ whole genome shotgun (WGS) entry which is preliminary data.</text>
</comment>
<keyword evidence="11" id="KW-0407">Ion channel</keyword>
<evidence type="ECO:0000256" key="1">
    <source>
        <dbReference type="ARBA" id="ARBA00004141"/>
    </source>
</evidence>
<dbReference type="Pfam" id="PF06736">
    <property type="entry name" value="TMEM175"/>
    <property type="match status" value="1"/>
</dbReference>
<comment type="similarity">
    <text evidence="2">Belongs to the TMEM175 family.</text>
</comment>
<keyword evidence="9" id="KW-0406">Ion transport</keyword>
<keyword evidence="5 13" id="KW-0812">Transmembrane</keyword>
<feature type="transmembrane region" description="Helical" evidence="13">
    <location>
        <begin position="56"/>
        <end position="74"/>
    </location>
</feature>
<keyword evidence="7" id="KW-0630">Potassium</keyword>
<evidence type="ECO:0000256" key="12">
    <source>
        <dbReference type="ARBA" id="ARBA00034430"/>
    </source>
</evidence>
<evidence type="ECO:0000256" key="7">
    <source>
        <dbReference type="ARBA" id="ARBA00022958"/>
    </source>
</evidence>
<evidence type="ECO:0000313" key="14">
    <source>
        <dbReference type="EMBL" id="MFF5288764.1"/>
    </source>
</evidence>
<organism evidence="14 15">
    <name type="scientific">Paractinoplanes globisporus</name>
    <dbReference type="NCBI Taxonomy" id="113565"/>
    <lineage>
        <taxon>Bacteria</taxon>
        <taxon>Bacillati</taxon>
        <taxon>Actinomycetota</taxon>
        <taxon>Actinomycetes</taxon>
        <taxon>Micromonosporales</taxon>
        <taxon>Micromonosporaceae</taxon>
        <taxon>Paractinoplanes</taxon>
    </lineage>
</organism>
<feature type="transmembrane region" description="Helical" evidence="13">
    <location>
        <begin position="160"/>
        <end position="180"/>
    </location>
</feature>
<evidence type="ECO:0000256" key="9">
    <source>
        <dbReference type="ARBA" id="ARBA00023065"/>
    </source>
</evidence>
<comment type="catalytic activity">
    <reaction evidence="12">
        <text>K(+)(in) = K(+)(out)</text>
        <dbReference type="Rhea" id="RHEA:29463"/>
        <dbReference type="ChEBI" id="CHEBI:29103"/>
    </reaction>
</comment>
<evidence type="ECO:0000256" key="13">
    <source>
        <dbReference type="SAM" id="Phobius"/>
    </source>
</evidence>
<dbReference type="RefSeq" id="WP_020509112.1">
    <property type="nucleotide sequence ID" value="NZ_JBIAZU010000001.1"/>
</dbReference>
<reference evidence="14 15" key="1">
    <citation type="submission" date="2024-10" db="EMBL/GenBank/DDBJ databases">
        <title>The Natural Products Discovery Center: Release of the First 8490 Sequenced Strains for Exploring Actinobacteria Biosynthetic Diversity.</title>
        <authorList>
            <person name="Kalkreuter E."/>
            <person name="Kautsar S.A."/>
            <person name="Yang D."/>
            <person name="Bader C.D."/>
            <person name="Teijaro C.N."/>
            <person name="Fluegel L."/>
            <person name="Davis C.M."/>
            <person name="Simpson J.R."/>
            <person name="Lauterbach L."/>
            <person name="Steele A.D."/>
            <person name="Gui C."/>
            <person name="Meng S."/>
            <person name="Li G."/>
            <person name="Viehrig K."/>
            <person name="Ye F."/>
            <person name="Su P."/>
            <person name="Kiefer A.F."/>
            <person name="Nichols A."/>
            <person name="Cepeda A.J."/>
            <person name="Yan W."/>
            <person name="Fan B."/>
            <person name="Jiang Y."/>
            <person name="Adhikari A."/>
            <person name="Zheng C.-J."/>
            <person name="Schuster L."/>
            <person name="Cowan T.M."/>
            <person name="Smanski M.J."/>
            <person name="Chevrette M.G."/>
            <person name="De Carvalho L.P.S."/>
            <person name="Shen B."/>
        </authorList>
    </citation>
    <scope>NUCLEOTIDE SEQUENCE [LARGE SCALE GENOMIC DNA]</scope>
    <source>
        <strain evidence="14 15">NPDC000087</strain>
    </source>
</reference>
<keyword evidence="10 13" id="KW-0472">Membrane</keyword>
<evidence type="ECO:0000256" key="3">
    <source>
        <dbReference type="ARBA" id="ARBA00022448"/>
    </source>
</evidence>
<dbReference type="Proteomes" id="UP001602245">
    <property type="component" value="Unassembled WGS sequence"/>
</dbReference>
<keyword evidence="4" id="KW-0633">Potassium transport</keyword>
<protein>
    <submittedName>
        <fullName evidence="14">TMEM175 family protein</fullName>
    </submittedName>
</protein>
<keyword evidence="3" id="KW-0813">Transport</keyword>
<evidence type="ECO:0000313" key="15">
    <source>
        <dbReference type="Proteomes" id="UP001602245"/>
    </source>
</evidence>
<evidence type="ECO:0000256" key="5">
    <source>
        <dbReference type="ARBA" id="ARBA00022692"/>
    </source>
</evidence>
<dbReference type="PANTHER" id="PTHR31462:SF5">
    <property type="entry name" value="ENDOSOMAL_LYSOSOMAL PROTON CHANNEL TMEM175"/>
    <property type="match status" value="1"/>
</dbReference>